<name>A0ABD1NUL5_9LAMI</name>
<evidence type="ECO:0000256" key="1">
    <source>
        <dbReference type="SAM" id="Coils"/>
    </source>
</evidence>
<dbReference type="PANTHER" id="PTHR10015:SF308">
    <property type="entry name" value="HSF-TYPE DNA-BINDING DOMAIN-CONTAINING PROTEIN"/>
    <property type="match status" value="1"/>
</dbReference>
<proteinExistence type="predicted"/>
<dbReference type="InterPro" id="IPR036388">
    <property type="entry name" value="WH-like_DNA-bd_sf"/>
</dbReference>
<organism evidence="2 3">
    <name type="scientific">Forsythia ovata</name>
    <dbReference type="NCBI Taxonomy" id="205694"/>
    <lineage>
        <taxon>Eukaryota</taxon>
        <taxon>Viridiplantae</taxon>
        <taxon>Streptophyta</taxon>
        <taxon>Embryophyta</taxon>
        <taxon>Tracheophyta</taxon>
        <taxon>Spermatophyta</taxon>
        <taxon>Magnoliopsida</taxon>
        <taxon>eudicotyledons</taxon>
        <taxon>Gunneridae</taxon>
        <taxon>Pentapetalae</taxon>
        <taxon>asterids</taxon>
        <taxon>lamiids</taxon>
        <taxon>Lamiales</taxon>
        <taxon>Oleaceae</taxon>
        <taxon>Forsythieae</taxon>
        <taxon>Forsythia</taxon>
    </lineage>
</organism>
<dbReference type="AlphaFoldDB" id="A0ABD1NUL5"/>
<comment type="caution">
    <text evidence="2">The sequence shown here is derived from an EMBL/GenBank/DDBJ whole genome shotgun (WGS) entry which is preliminary data.</text>
</comment>
<reference evidence="3" key="1">
    <citation type="submission" date="2024-07" db="EMBL/GenBank/DDBJ databases">
        <title>Two chromosome-level genome assemblies of Korean endemic species Abeliophyllum distichum and Forsythia ovata (Oleaceae).</title>
        <authorList>
            <person name="Jang H."/>
        </authorList>
    </citation>
    <scope>NUCLEOTIDE SEQUENCE [LARGE SCALE GENOMIC DNA]</scope>
</reference>
<keyword evidence="3" id="KW-1185">Reference proteome</keyword>
<keyword evidence="1" id="KW-0175">Coiled coil</keyword>
<dbReference type="PANTHER" id="PTHR10015">
    <property type="entry name" value="HEAT SHOCK TRANSCRIPTION FACTOR"/>
    <property type="match status" value="1"/>
</dbReference>
<gene>
    <name evidence="2" type="ORF">Fot_57636</name>
</gene>
<accession>A0ABD1NUL5</accession>
<feature type="coiled-coil region" evidence="1">
    <location>
        <begin position="76"/>
        <end position="103"/>
    </location>
</feature>
<sequence length="124" mass="15152">MLWSLIVEREVVGIFNGFKKTASKRWEFQHAKFQRGYKHLLVEITRKKCETSAYPAYLKACHEEHKWLDMEENTQVLLLMEENKNLRREKNELQMQIAHFKTLEMKLWECMRNHGYHSVELRRQ</sequence>
<evidence type="ECO:0000313" key="2">
    <source>
        <dbReference type="EMBL" id="KAL2455312.1"/>
    </source>
</evidence>
<dbReference type="EMBL" id="JBFOLJ010000122">
    <property type="protein sequence ID" value="KAL2455312.1"/>
    <property type="molecule type" value="Genomic_DNA"/>
</dbReference>
<dbReference type="Proteomes" id="UP001604277">
    <property type="component" value="Unassembled WGS sequence"/>
</dbReference>
<protein>
    <submittedName>
        <fullName evidence="2">Heat stress transcription factor B-2a-like</fullName>
    </submittedName>
</protein>
<dbReference type="Gene3D" id="1.10.10.10">
    <property type="entry name" value="Winged helix-like DNA-binding domain superfamily/Winged helix DNA-binding domain"/>
    <property type="match status" value="1"/>
</dbReference>
<evidence type="ECO:0000313" key="3">
    <source>
        <dbReference type="Proteomes" id="UP001604277"/>
    </source>
</evidence>